<protein>
    <submittedName>
        <fullName evidence="2">Uncharacterized protein</fullName>
    </submittedName>
</protein>
<evidence type="ECO:0000256" key="1">
    <source>
        <dbReference type="SAM" id="MobiDB-lite"/>
    </source>
</evidence>
<feature type="compositionally biased region" description="Gly residues" evidence="1">
    <location>
        <begin position="1"/>
        <end position="12"/>
    </location>
</feature>
<name>A0ABN9RZM6_9DINO</name>
<feature type="compositionally biased region" description="Basic residues" evidence="1">
    <location>
        <begin position="27"/>
        <end position="37"/>
    </location>
</feature>
<proteinExistence type="predicted"/>
<evidence type="ECO:0000313" key="3">
    <source>
        <dbReference type="Proteomes" id="UP001189429"/>
    </source>
</evidence>
<accession>A0ABN9RZM6</accession>
<dbReference type="Proteomes" id="UP001189429">
    <property type="component" value="Unassembled WGS sequence"/>
</dbReference>
<keyword evidence="3" id="KW-1185">Reference proteome</keyword>
<sequence>MPRAPGAGGGPRGSRCRGTSLAATSRRPPRRTIKGHGGRKQWIWGALAVFREASEPRAQTGIIPYSAAISACGAGRQWQLAALLLEEIREVGLEQDRLI</sequence>
<comment type="caution">
    <text evidence="2">The sequence shown here is derived from an EMBL/GenBank/DDBJ whole genome shotgun (WGS) entry which is preliminary data.</text>
</comment>
<dbReference type="EMBL" id="CAUYUJ010008778">
    <property type="protein sequence ID" value="CAK0824899.1"/>
    <property type="molecule type" value="Genomic_DNA"/>
</dbReference>
<gene>
    <name evidence="2" type="ORF">PCOR1329_LOCUS25172</name>
</gene>
<evidence type="ECO:0000313" key="2">
    <source>
        <dbReference type="EMBL" id="CAK0824899.1"/>
    </source>
</evidence>
<organism evidence="2 3">
    <name type="scientific">Prorocentrum cordatum</name>
    <dbReference type="NCBI Taxonomy" id="2364126"/>
    <lineage>
        <taxon>Eukaryota</taxon>
        <taxon>Sar</taxon>
        <taxon>Alveolata</taxon>
        <taxon>Dinophyceae</taxon>
        <taxon>Prorocentrales</taxon>
        <taxon>Prorocentraceae</taxon>
        <taxon>Prorocentrum</taxon>
    </lineage>
</organism>
<feature type="region of interest" description="Disordered" evidence="1">
    <location>
        <begin position="1"/>
        <end position="37"/>
    </location>
</feature>
<reference evidence="2" key="1">
    <citation type="submission" date="2023-10" db="EMBL/GenBank/DDBJ databases">
        <authorList>
            <person name="Chen Y."/>
            <person name="Shah S."/>
            <person name="Dougan E. K."/>
            <person name="Thang M."/>
            <person name="Chan C."/>
        </authorList>
    </citation>
    <scope>NUCLEOTIDE SEQUENCE [LARGE SCALE GENOMIC DNA]</scope>
</reference>